<dbReference type="AlphaFoldDB" id="A0A1M5NE11"/>
<keyword evidence="1" id="KW-0732">Signal</keyword>
<feature type="chain" id="PRO_5013042113" description="Secreted protein" evidence="1">
    <location>
        <begin position="25"/>
        <end position="148"/>
    </location>
</feature>
<dbReference type="Proteomes" id="UP000189796">
    <property type="component" value="Chromosome I"/>
</dbReference>
<name>A0A1M5NE11_9BRAD</name>
<protein>
    <recommendedName>
        <fullName evidence="4">Secreted protein</fullName>
    </recommendedName>
</protein>
<evidence type="ECO:0008006" key="4">
    <source>
        <dbReference type="Google" id="ProtNLM"/>
    </source>
</evidence>
<accession>A0A1M5NE11</accession>
<proteinExistence type="predicted"/>
<feature type="signal peptide" evidence="1">
    <location>
        <begin position="1"/>
        <end position="24"/>
    </location>
</feature>
<reference evidence="2 3" key="1">
    <citation type="submission" date="2016-11" db="EMBL/GenBank/DDBJ databases">
        <authorList>
            <person name="Jaros S."/>
            <person name="Januszkiewicz K."/>
            <person name="Wedrychowicz H."/>
        </authorList>
    </citation>
    <scope>NUCLEOTIDE SEQUENCE [LARGE SCALE GENOMIC DNA]</scope>
    <source>
        <strain evidence="2 3">GAS138</strain>
    </source>
</reference>
<evidence type="ECO:0000256" key="1">
    <source>
        <dbReference type="SAM" id="SignalP"/>
    </source>
</evidence>
<evidence type="ECO:0000313" key="3">
    <source>
        <dbReference type="Proteomes" id="UP000189796"/>
    </source>
</evidence>
<sequence>MMTLIRFVPLLFVLAVAPISSAQARGHHHYRHHHRALRRRAVTEGAVVVGTRPTGCPHAFCGCEASLFLFHKIVPALNLAYNWLRKFPRAEPAPYRAAARSGHVFVLLRHVVGDLWFVHDGNSGHHLIREHVRSIRGFVIVDPSGNPS</sequence>
<dbReference type="EMBL" id="LT670817">
    <property type="protein sequence ID" value="SHG87695.1"/>
    <property type="molecule type" value="Genomic_DNA"/>
</dbReference>
<dbReference type="RefSeq" id="WP_245332609.1">
    <property type="nucleotide sequence ID" value="NZ_LT670817.1"/>
</dbReference>
<evidence type="ECO:0000313" key="2">
    <source>
        <dbReference type="EMBL" id="SHG87695.1"/>
    </source>
</evidence>
<organism evidence="2 3">
    <name type="scientific">Bradyrhizobium erythrophlei</name>
    <dbReference type="NCBI Taxonomy" id="1437360"/>
    <lineage>
        <taxon>Bacteria</taxon>
        <taxon>Pseudomonadati</taxon>
        <taxon>Pseudomonadota</taxon>
        <taxon>Alphaproteobacteria</taxon>
        <taxon>Hyphomicrobiales</taxon>
        <taxon>Nitrobacteraceae</taxon>
        <taxon>Bradyrhizobium</taxon>
    </lineage>
</organism>
<gene>
    <name evidence="2" type="ORF">SAMN05443248_2954</name>
</gene>